<dbReference type="Gene3D" id="3.40.250.10">
    <property type="entry name" value="Rhodanese-like domain"/>
    <property type="match status" value="1"/>
</dbReference>
<proteinExistence type="predicted"/>
<dbReference type="PANTHER" id="PTHR43031">
    <property type="entry name" value="FAD-DEPENDENT OXIDOREDUCTASE"/>
    <property type="match status" value="1"/>
</dbReference>
<name>A0ABP5L4L1_9ACTN</name>
<feature type="domain" description="Rhodanese" evidence="1">
    <location>
        <begin position="16"/>
        <end position="102"/>
    </location>
</feature>
<organism evidence="2 3">
    <name type="scientific">Nocardioides koreensis</name>
    <dbReference type="NCBI Taxonomy" id="433651"/>
    <lineage>
        <taxon>Bacteria</taxon>
        <taxon>Bacillati</taxon>
        <taxon>Actinomycetota</taxon>
        <taxon>Actinomycetes</taxon>
        <taxon>Propionibacteriales</taxon>
        <taxon>Nocardioidaceae</taxon>
        <taxon>Nocardioides</taxon>
    </lineage>
</organism>
<dbReference type="PANTHER" id="PTHR43031:SF1">
    <property type="entry name" value="PYRIDINE NUCLEOTIDE-DISULPHIDE OXIDOREDUCTASE"/>
    <property type="match status" value="1"/>
</dbReference>
<dbReference type="EMBL" id="BAAAQR010000002">
    <property type="protein sequence ID" value="GAA2140681.1"/>
    <property type="molecule type" value="Genomic_DNA"/>
</dbReference>
<dbReference type="SMART" id="SM00450">
    <property type="entry name" value="RHOD"/>
    <property type="match status" value="1"/>
</dbReference>
<gene>
    <name evidence="2" type="ORF">GCM10009844_10550</name>
</gene>
<dbReference type="SUPFAM" id="SSF52821">
    <property type="entry name" value="Rhodanese/Cell cycle control phosphatase"/>
    <property type="match status" value="1"/>
</dbReference>
<dbReference type="CDD" id="cd00158">
    <property type="entry name" value="RHOD"/>
    <property type="match status" value="1"/>
</dbReference>
<sequence>MHQIPTVTVQGVPEPLPEGVVVLDVREPVEWEHGHIEGAVHIPLMELPQRFGELPDGQALVVCKIGGRSAQAVGYLVQQGIDAVNLEGGMVDWADAGRPMVTENGGPPHVV</sequence>
<keyword evidence="3" id="KW-1185">Reference proteome</keyword>
<dbReference type="RefSeq" id="WP_344148666.1">
    <property type="nucleotide sequence ID" value="NZ_BAAAQR010000002.1"/>
</dbReference>
<dbReference type="PROSITE" id="PS50206">
    <property type="entry name" value="RHODANESE_3"/>
    <property type="match status" value="1"/>
</dbReference>
<evidence type="ECO:0000313" key="3">
    <source>
        <dbReference type="Proteomes" id="UP001501771"/>
    </source>
</evidence>
<reference evidence="3" key="1">
    <citation type="journal article" date="2019" name="Int. J. Syst. Evol. Microbiol.">
        <title>The Global Catalogue of Microorganisms (GCM) 10K type strain sequencing project: providing services to taxonomists for standard genome sequencing and annotation.</title>
        <authorList>
            <consortium name="The Broad Institute Genomics Platform"/>
            <consortium name="The Broad Institute Genome Sequencing Center for Infectious Disease"/>
            <person name="Wu L."/>
            <person name="Ma J."/>
        </authorList>
    </citation>
    <scope>NUCLEOTIDE SEQUENCE [LARGE SCALE GENOMIC DNA]</scope>
    <source>
        <strain evidence="3">JCM 16022</strain>
    </source>
</reference>
<evidence type="ECO:0000313" key="2">
    <source>
        <dbReference type="EMBL" id="GAA2140681.1"/>
    </source>
</evidence>
<comment type="caution">
    <text evidence="2">The sequence shown here is derived from an EMBL/GenBank/DDBJ whole genome shotgun (WGS) entry which is preliminary data.</text>
</comment>
<evidence type="ECO:0000259" key="1">
    <source>
        <dbReference type="PROSITE" id="PS50206"/>
    </source>
</evidence>
<dbReference type="InterPro" id="IPR001763">
    <property type="entry name" value="Rhodanese-like_dom"/>
</dbReference>
<protein>
    <submittedName>
        <fullName evidence="2">Rhodanese-like domain-containing protein</fullName>
    </submittedName>
</protein>
<dbReference type="InterPro" id="IPR036873">
    <property type="entry name" value="Rhodanese-like_dom_sf"/>
</dbReference>
<dbReference type="InterPro" id="IPR050229">
    <property type="entry name" value="GlpE_sulfurtransferase"/>
</dbReference>
<dbReference type="Pfam" id="PF00581">
    <property type="entry name" value="Rhodanese"/>
    <property type="match status" value="1"/>
</dbReference>
<dbReference type="Proteomes" id="UP001501771">
    <property type="component" value="Unassembled WGS sequence"/>
</dbReference>
<accession>A0ABP5L4L1</accession>